<feature type="compositionally biased region" description="Low complexity" evidence="1">
    <location>
        <begin position="182"/>
        <end position="202"/>
    </location>
</feature>
<dbReference type="Pfam" id="PF00188">
    <property type="entry name" value="CAP"/>
    <property type="match status" value="1"/>
</dbReference>
<keyword evidence="2" id="KW-0472">Membrane</keyword>
<reference evidence="4" key="1">
    <citation type="submission" date="2013-12" db="EMBL/GenBank/DDBJ databases">
        <title>The Genome Sequence of Aphanomyces invadans NJM9701.</title>
        <authorList>
            <consortium name="The Broad Institute Genomics Platform"/>
            <person name="Russ C."/>
            <person name="Tyler B."/>
            <person name="van West P."/>
            <person name="Dieguez-Uribeondo J."/>
            <person name="Young S.K."/>
            <person name="Zeng Q."/>
            <person name="Gargeya S."/>
            <person name="Fitzgerald M."/>
            <person name="Abouelleil A."/>
            <person name="Alvarado L."/>
            <person name="Chapman S.B."/>
            <person name="Gainer-Dewar J."/>
            <person name="Goldberg J."/>
            <person name="Griggs A."/>
            <person name="Gujja S."/>
            <person name="Hansen M."/>
            <person name="Howarth C."/>
            <person name="Imamovic A."/>
            <person name="Ireland A."/>
            <person name="Larimer J."/>
            <person name="McCowan C."/>
            <person name="Murphy C."/>
            <person name="Pearson M."/>
            <person name="Poon T.W."/>
            <person name="Priest M."/>
            <person name="Roberts A."/>
            <person name="Saif S."/>
            <person name="Shea T."/>
            <person name="Sykes S."/>
            <person name="Wortman J."/>
            <person name="Nusbaum C."/>
            <person name="Birren B."/>
        </authorList>
    </citation>
    <scope>NUCLEOTIDE SEQUENCE [LARGE SCALE GENOMIC DNA]</scope>
    <source>
        <strain evidence="4">NJM9701</strain>
    </source>
</reference>
<dbReference type="SMART" id="SM00198">
    <property type="entry name" value="SCP"/>
    <property type="match status" value="1"/>
</dbReference>
<name>A0A024UV39_9STRA</name>
<dbReference type="RefSeq" id="XP_008861792.1">
    <property type="nucleotide sequence ID" value="XM_008863570.1"/>
</dbReference>
<feature type="compositionally biased region" description="Low complexity" evidence="1">
    <location>
        <begin position="145"/>
        <end position="156"/>
    </location>
</feature>
<dbReference type="AlphaFoldDB" id="A0A024UV39"/>
<gene>
    <name evidence="4" type="ORF">H310_00699</name>
</gene>
<keyword evidence="2" id="KW-0812">Transmembrane</keyword>
<protein>
    <recommendedName>
        <fullName evidence="3">SCP domain-containing protein</fullName>
    </recommendedName>
</protein>
<dbReference type="OrthoDB" id="337038at2759"/>
<dbReference type="EMBL" id="KI913952">
    <property type="protein sequence ID" value="ETW10381.1"/>
    <property type="molecule type" value="Genomic_DNA"/>
</dbReference>
<dbReference type="InterPro" id="IPR035940">
    <property type="entry name" value="CAP_sf"/>
</dbReference>
<dbReference type="InterPro" id="IPR014044">
    <property type="entry name" value="CAP_dom"/>
</dbReference>
<sequence>MSTTETDGNAADLPPAMDTFRNSEIVIMEESDAKNTNAYIDAFQRRRKTRIVAIAAGALLVLGVAVAVILGADNAAGNANTSSDQSGSVPADAAVSTNNGTIVGGIATYFTHPTLPPDNSTAAMEHGNNPGSVDDSLSNGEQQTDSKSADSSIDASRPPPSTTSLDNPISTTPTPSSAGVKTTPPVSTAVPPTTSPVVTSSPTPAPPRPTAAPTPPPVQPTTPPTPPPTPSTPSPSQPTPPPPPTGNDLKAQIVRQTSIIRAGHGLGPVRWNQDLAVKMQTWADSCPQRFGGGHGGPAGNQNLAGFAECGNNCMHVPGPAQTWWESEEELWDYDTNQSKDGNWVTTGHFQNSLDPGVTEIACGWSTCFNPNVNKQDSLVWCNYLGANNGRIPRPKISKAQIKANLIA</sequence>
<evidence type="ECO:0000256" key="2">
    <source>
        <dbReference type="SAM" id="Phobius"/>
    </source>
</evidence>
<feature type="domain" description="SCP" evidence="3">
    <location>
        <begin position="248"/>
        <end position="385"/>
    </location>
</feature>
<dbReference type="PRINTS" id="PR01217">
    <property type="entry name" value="PRICHEXTENSN"/>
</dbReference>
<dbReference type="GeneID" id="20077749"/>
<proteinExistence type="predicted"/>
<feature type="compositionally biased region" description="Polar residues" evidence="1">
    <location>
        <begin position="129"/>
        <end position="143"/>
    </location>
</feature>
<feature type="compositionally biased region" description="Pro residues" evidence="1">
    <location>
        <begin position="203"/>
        <end position="245"/>
    </location>
</feature>
<feature type="region of interest" description="Disordered" evidence="1">
    <location>
        <begin position="114"/>
        <end position="249"/>
    </location>
</feature>
<dbReference type="SUPFAM" id="SSF55797">
    <property type="entry name" value="PR-1-like"/>
    <property type="match status" value="1"/>
</dbReference>
<keyword evidence="2" id="KW-1133">Transmembrane helix</keyword>
<accession>A0A024UV39</accession>
<dbReference type="VEuPathDB" id="FungiDB:H310_00699"/>
<evidence type="ECO:0000256" key="1">
    <source>
        <dbReference type="SAM" id="MobiDB-lite"/>
    </source>
</evidence>
<dbReference type="STRING" id="157072.A0A024UV39"/>
<feature type="compositionally biased region" description="Polar residues" evidence="1">
    <location>
        <begin position="162"/>
        <end position="180"/>
    </location>
</feature>
<evidence type="ECO:0000259" key="3">
    <source>
        <dbReference type="SMART" id="SM00198"/>
    </source>
</evidence>
<feature type="transmembrane region" description="Helical" evidence="2">
    <location>
        <begin position="51"/>
        <end position="72"/>
    </location>
</feature>
<dbReference type="Gene3D" id="3.40.33.10">
    <property type="entry name" value="CAP"/>
    <property type="match status" value="1"/>
</dbReference>
<organism evidence="4">
    <name type="scientific">Aphanomyces invadans</name>
    <dbReference type="NCBI Taxonomy" id="157072"/>
    <lineage>
        <taxon>Eukaryota</taxon>
        <taxon>Sar</taxon>
        <taxon>Stramenopiles</taxon>
        <taxon>Oomycota</taxon>
        <taxon>Saprolegniomycetes</taxon>
        <taxon>Saprolegniales</taxon>
        <taxon>Verrucalvaceae</taxon>
        <taxon>Aphanomyces</taxon>
    </lineage>
</organism>
<evidence type="ECO:0000313" key="4">
    <source>
        <dbReference type="EMBL" id="ETW10381.1"/>
    </source>
</evidence>